<evidence type="ECO:0008006" key="4">
    <source>
        <dbReference type="Google" id="ProtNLM"/>
    </source>
</evidence>
<feature type="transmembrane region" description="Helical" evidence="1">
    <location>
        <begin position="133"/>
        <end position="156"/>
    </location>
</feature>
<proteinExistence type="predicted"/>
<evidence type="ECO:0000256" key="1">
    <source>
        <dbReference type="SAM" id="Phobius"/>
    </source>
</evidence>
<dbReference type="EMBL" id="CP122539">
    <property type="protein sequence ID" value="WGH76360.1"/>
    <property type="molecule type" value="Genomic_DNA"/>
</dbReference>
<keyword evidence="1" id="KW-1133">Transmembrane helix</keyword>
<protein>
    <recommendedName>
        <fullName evidence="4">CPBP family intramembrane metalloprotease</fullName>
    </recommendedName>
</protein>
<feature type="transmembrane region" description="Helical" evidence="1">
    <location>
        <begin position="32"/>
        <end position="49"/>
    </location>
</feature>
<dbReference type="Proteomes" id="UP001232001">
    <property type="component" value="Chromosome"/>
</dbReference>
<name>A0ABY8L4P6_9FLAO</name>
<feature type="transmembrane region" description="Helical" evidence="1">
    <location>
        <begin position="162"/>
        <end position="184"/>
    </location>
</feature>
<feature type="transmembrane region" description="Helical" evidence="1">
    <location>
        <begin position="7"/>
        <end position="26"/>
    </location>
</feature>
<keyword evidence="1" id="KW-0812">Transmembrane</keyword>
<keyword evidence="1" id="KW-0472">Membrane</keyword>
<accession>A0ABY8L4P6</accession>
<keyword evidence="3" id="KW-1185">Reference proteome</keyword>
<dbReference type="RefSeq" id="WP_279652228.1">
    <property type="nucleotide sequence ID" value="NZ_CP122539.1"/>
</dbReference>
<evidence type="ECO:0000313" key="3">
    <source>
        <dbReference type="Proteomes" id="UP001232001"/>
    </source>
</evidence>
<gene>
    <name evidence="2" type="ORF">P8625_04125</name>
</gene>
<feature type="transmembrane region" description="Helical" evidence="1">
    <location>
        <begin position="95"/>
        <end position="113"/>
    </location>
</feature>
<organism evidence="2 3">
    <name type="scientific">Tenacibaculum tangerinum</name>
    <dbReference type="NCBI Taxonomy" id="3038772"/>
    <lineage>
        <taxon>Bacteria</taxon>
        <taxon>Pseudomonadati</taxon>
        <taxon>Bacteroidota</taxon>
        <taxon>Flavobacteriia</taxon>
        <taxon>Flavobacteriales</taxon>
        <taxon>Flavobacteriaceae</taxon>
        <taxon>Tenacibaculum</taxon>
    </lineage>
</organism>
<evidence type="ECO:0000313" key="2">
    <source>
        <dbReference type="EMBL" id="WGH76360.1"/>
    </source>
</evidence>
<reference evidence="2 3" key="1">
    <citation type="submission" date="2023-04" db="EMBL/GenBank/DDBJ databases">
        <title>Tenacibaculum tangerinum sp. nov., isolated from sea tidal flat of South Korea.</title>
        <authorList>
            <person name="Lee S.H."/>
            <person name="Kim J.-J."/>
        </authorList>
    </citation>
    <scope>NUCLEOTIDE SEQUENCE [LARGE SCALE GENOMIC DNA]</scope>
    <source>
        <strain evidence="2 3">GRR-S3-23</strain>
    </source>
</reference>
<feature type="transmembrane region" description="Helical" evidence="1">
    <location>
        <begin position="61"/>
        <end position="80"/>
    </location>
</feature>
<sequence length="200" mass="23376">MKQLFRTNFKILMLYAIKVVIAGIIIGLLHEYQLLLVVILTARIIYRIYNFKKHKVDNINIIITGMLITGVIGVTIEYFGTKYGYWEYHDINSQLPHYLLLVWMLAFSFMYNLERKVFIASESVTRKQKLYLVLFAVIVYPSLGEIASINLGVWTYYFPYKFFGITPHTIVAIAFVHMVINYAMGQYLKKKNIKDIVLNP</sequence>